<organism evidence="1 2">
    <name type="scientific">Aspergillus udagawae</name>
    <dbReference type="NCBI Taxonomy" id="91492"/>
    <lineage>
        <taxon>Eukaryota</taxon>
        <taxon>Fungi</taxon>
        <taxon>Dikarya</taxon>
        <taxon>Ascomycota</taxon>
        <taxon>Pezizomycotina</taxon>
        <taxon>Eurotiomycetes</taxon>
        <taxon>Eurotiomycetidae</taxon>
        <taxon>Eurotiales</taxon>
        <taxon>Aspergillaceae</taxon>
        <taxon>Aspergillus</taxon>
        <taxon>Aspergillus subgen. Fumigati</taxon>
    </lineage>
</organism>
<proteinExistence type="predicted"/>
<accession>A0A8E0QQD2</accession>
<dbReference type="Proteomes" id="UP000036893">
    <property type="component" value="Unassembled WGS sequence"/>
</dbReference>
<dbReference type="GeneID" id="66992197"/>
<evidence type="ECO:0000313" key="2">
    <source>
        <dbReference type="Proteomes" id="UP000036893"/>
    </source>
</evidence>
<dbReference type="EMBL" id="BBXM02000003">
    <property type="protein sequence ID" value="GIC88327.1"/>
    <property type="molecule type" value="Genomic_DNA"/>
</dbReference>
<protein>
    <submittedName>
        <fullName evidence="1">Uncharacterized protein</fullName>
    </submittedName>
</protein>
<gene>
    <name evidence="1" type="ORF">Aud_004721</name>
</gene>
<evidence type="ECO:0000313" key="1">
    <source>
        <dbReference type="EMBL" id="GIC88327.1"/>
    </source>
</evidence>
<reference evidence="1" key="1">
    <citation type="journal article" date="2015" name="Genome Announc.">
        <title>Draft Genome Sequence of the Pathogenic Filamentous Fungus Aspergillus udagawae Strain IFM 46973T.</title>
        <authorList>
            <person name="Kusuya Y."/>
            <person name="Takahashi-Nakaguchi A."/>
            <person name="Takahashi H."/>
            <person name="Yaguchi T."/>
        </authorList>
    </citation>
    <scope>NUCLEOTIDE SEQUENCE</scope>
    <source>
        <strain evidence="1">IFM 46973</strain>
    </source>
</reference>
<comment type="caution">
    <text evidence="1">The sequence shown here is derived from an EMBL/GenBank/DDBJ whole genome shotgun (WGS) entry which is preliminary data.</text>
</comment>
<dbReference type="AlphaFoldDB" id="A0A8E0QQD2"/>
<dbReference type="RefSeq" id="XP_043145593.1">
    <property type="nucleotide sequence ID" value="XM_043289658.1"/>
</dbReference>
<reference evidence="1" key="2">
    <citation type="submission" date="2021-01" db="EMBL/GenBank/DDBJ databases">
        <title>Pan-genome distribution and transcriptional activeness of fungal secondary metabolism genes in Aspergillus section Fumigati.</title>
        <authorList>
            <person name="Takahashi H."/>
            <person name="Umemura M."/>
            <person name="Ninomiya A."/>
            <person name="Kusuya Y."/>
            <person name="Urayama S."/>
            <person name="Shimizu M."/>
            <person name="Watanabe A."/>
            <person name="Kamei K."/>
            <person name="Yaguchi T."/>
            <person name="Hagiwara D."/>
        </authorList>
    </citation>
    <scope>NUCLEOTIDE SEQUENCE</scope>
    <source>
        <strain evidence="1">IFM 46973</strain>
    </source>
</reference>
<name>A0A8E0QQD2_9EURO</name>
<sequence>MERASEPIMQASWFDSHSLANALNLDYRITESEDFTKLTVNPKDVHEKIHPRRPTTSDQTPLKLLTDESLALVLDHTCSLSTNSSFPKTVAGISPWPNARVSMEQ</sequence>